<organism evidence="2 3">
    <name type="scientific">Marchantia polymorpha subsp. ruderalis</name>
    <dbReference type="NCBI Taxonomy" id="1480154"/>
    <lineage>
        <taxon>Eukaryota</taxon>
        <taxon>Viridiplantae</taxon>
        <taxon>Streptophyta</taxon>
        <taxon>Embryophyta</taxon>
        <taxon>Marchantiophyta</taxon>
        <taxon>Marchantiopsida</taxon>
        <taxon>Marchantiidae</taxon>
        <taxon>Marchantiales</taxon>
        <taxon>Marchantiaceae</taxon>
        <taxon>Marchantia</taxon>
    </lineage>
</organism>
<dbReference type="PANTHER" id="PTHR10566:SF123">
    <property type="entry name" value="PROTEIN KINASE SUPERFAMILY PROTEIN"/>
    <property type="match status" value="1"/>
</dbReference>
<evidence type="ECO:0000256" key="1">
    <source>
        <dbReference type="ARBA" id="ARBA00009670"/>
    </source>
</evidence>
<dbReference type="Proteomes" id="UP000077202">
    <property type="component" value="Unassembled WGS sequence"/>
</dbReference>
<proteinExistence type="inferred from homology"/>
<reference evidence="2" key="1">
    <citation type="submission" date="2016-03" db="EMBL/GenBank/DDBJ databases">
        <title>Mechanisms controlling the formation of the plant cell surface in tip-growing cells are functionally conserved among land plants.</title>
        <authorList>
            <person name="Honkanen S."/>
            <person name="Jones V.A."/>
            <person name="Morieri G."/>
            <person name="Champion C."/>
            <person name="Hetherington A.J."/>
            <person name="Kelly S."/>
            <person name="Saint-Marcoux D."/>
            <person name="Proust H."/>
            <person name="Prescott H."/>
            <person name="Dolan L."/>
        </authorList>
    </citation>
    <scope>NUCLEOTIDE SEQUENCE [LARGE SCALE GENOMIC DNA]</scope>
    <source>
        <tissue evidence="2">Whole gametophyte</tissue>
    </source>
</reference>
<name>A0A176VTG1_MARPO</name>
<sequence length="129" mass="14390">MIFFYHSTDHDLIHLSNTIDMLLEEDYLAYKRSESGWYQKQWTSLHTHKLSTLGPTLIKGAQSLSSRPDLMGTDTAKVLSELQDRSAPFPDGEAMAVIEQELGVPLGQVFSRISVDPMAAAPFGHRPDS</sequence>
<dbReference type="EMBL" id="LVLJ01002823">
    <property type="protein sequence ID" value="OAE23632.1"/>
    <property type="molecule type" value="Genomic_DNA"/>
</dbReference>
<gene>
    <name evidence="2" type="ORF">AXG93_4316s1670</name>
</gene>
<keyword evidence="3" id="KW-1185">Reference proteome</keyword>
<evidence type="ECO:0000313" key="2">
    <source>
        <dbReference type="EMBL" id="OAE23632.1"/>
    </source>
</evidence>
<dbReference type="PANTHER" id="PTHR10566">
    <property type="entry name" value="CHAPERONE-ACTIVITY OF BC1 COMPLEX CABC1 -RELATED"/>
    <property type="match status" value="1"/>
</dbReference>
<protein>
    <submittedName>
        <fullName evidence="2">Uncharacterized protein</fullName>
    </submittedName>
</protein>
<comment type="similarity">
    <text evidence="1">Belongs to the protein kinase superfamily. ADCK protein kinase family.</text>
</comment>
<dbReference type="AlphaFoldDB" id="A0A176VTG1"/>
<evidence type="ECO:0000313" key="3">
    <source>
        <dbReference type="Proteomes" id="UP000077202"/>
    </source>
</evidence>
<accession>A0A176VTG1</accession>
<dbReference type="InterPro" id="IPR050154">
    <property type="entry name" value="UbiB_kinase"/>
</dbReference>
<comment type="caution">
    <text evidence="2">The sequence shown here is derived from an EMBL/GenBank/DDBJ whole genome shotgun (WGS) entry which is preliminary data.</text>
</comment>